<dbReference type="OrthoDB" id="2143914at2759"/>
<dbReference type="GO" id="GO:0003677">
    <property type="term" value="F:DNA binding"/>
    <property type="evidence" value="ECO:0007669"/>
    <property type="project" value="UniProtKB-KW"/>
</dbReference>
<dbReference type="SUPFAM" id="SSF46689">
    <property type="entry name" value="Homeodomain-like"/>
    <property type="match status" value="1"/>
</dbReference>
<dbReference type="EnsemblPlants" id="Pp3c11_5410V3.1">
    <property type="protein sequence ID" value="Pp3c11_5410V3.1"/>
    <property type="gene ID" value="Pp3c11_5410"/>
</dbReference>
<dbReference type="Gene3D" id="1.10.10.60">
    <property type="entry name" value="Homeodomain-like"/>
    <property type="match status" value="2"/>
</dbReference>
<dbReference type="EMBL" id="ABEU02000011">
    <property type="protein sequence ID" value="PNR44855.1"/>
    <property type="molecule type" value="Genomic_DNA"/>
</dbReference>
<keyword evidence="3" id="KW-0238">DNA-binding</keyword>
<dbReference type="GO" id="GO:0005634">
    <property type="term" value="C:nucleus"/>
    <property type="evidence" value="ECO:0007669"/>
    <property type="project" value="UniProtKB-SubCell"/>
</dbReference>
<evidence type="ECO:0000313" key="9">
    <source>
        <dbReference type="EnsemblPlants" id="Pp3c11_5410V3.1"/>
    </source>
</evidence>
<reference evidence="9" key="3">
    <citation type="submission" date="2020-12" db="UniProtKB">
        <authorList>
            <consortium name="EnsemblPlants"/>
        </authorList>
    </citation>
    <scope>IDENTIFICATION</scope>
</reference>
<reference evidence="8 10" key="2">
    <citation type="journal article" date="2018" name="Plant J.">
        <title>The Physcomitrella patens chromosome-scale assembly reveals moss genome structure and evolution.</title>
        <authorList>
            <person name="Lang D."/>
            <person name="Ullrich K.K."/>
            <person name="Murat F."/>
            <person name="Fuchs J."/>
            <person name="Jenkins J."/>
            <person name="Haas F.B."/>
            <person name="Piednoel M."/>
            <person name="Gundlach H."/>
            <person name="Van Bel M."/>
            <person name="Meyberg R."/>
            <person name="Vives C."/>
            <person name="Morata J."/>
            <person name="Symeonidi A."/>
            <person name="Hiss M."/>
            <person name="Muchero W."/>
            <person name="Kamisugi Y."/>
            <person name="Saleh O."/>
            <person name="Blanc G."/>
            <person name="Decker E.L."/>
            <person name="van Gessel N."/>
            <person name="Grimwood J."/>
            <person name="Hayes R.D."/>
            <person name="Graham S.W."/>
            <person name="Gunter L.E."/>
            <person name="McDaniel S.F."/>
            <person name="Hoernstein S.N.W."/>
            <person name="Larsson A."/>
            <person name="Li F.W."/>
            <person name="Perroud P.F."/>
            <person name="Phillips J."/>
            <person name="Ranjan P."/>
            <person name="Rokshar D.S."/>
            <person name="Rothfels C.J."/>
            <person name="Schneider L."/>
            <person name="Shu S."/>
            <person name="Stevenson D.W."/>
            <person name="Thummler F."/>
            <person name="Tillich M."/>
            <person name="Villarreal Aguilar J.C."/>
            <person name="Widiez T."/>
            <person name="Wong G.K."/>
            <person name="Wymore A."/>
            <person name="Zhang Y."/>
            <person name="Zimmer A.D."/>
            <person name="Quatrano R.S."/>
            <person name="Mayer K.F.X."/>
            <person name="Goodstein D."/>
            <person name="Casacuberta J.M."/>
            <person name="Vandepoele K."/>
            <person name="Reski R."/>
            <person name="Cuming A.C."/>
            <person name="Tuskan G.A."/>
            <person name="Maumus F."/>
            <person name="Salse J."/>
            <person name="Schmutz J."/>
            <person name="Rensing S.A."/>
        </authorList>
    </citation>
    <scope>NUCLEOTIDE SEQUENCE [LARGE SCALE GENOMIC DNA]</scope>
    <source>
        <strain evidence="9 10">cv. Gransden 2004</strain>
    </source>
</reference>
<sequence length="419" mass="46384">MGRAPGNGDEKEGTLRKGPWTTDEDRKLVAYIQEHGHGSWRVLPKNAGLTRCGKSCRLRWTNYLRPDIKRGRFSEAEDQTIVHLHSVLGNRWSTIAAHLPGRTDNEIKNYWNTHVKKRLLQLGIDPLTHTARIATDLVHEGADMKRSVSSNLCHISQWDVVRMETETRLFSTTSLNNQTAVGDIDRPPSSLYDPGEALQQAPPRHATSSSWKSSVATHSARPALGDSNEAAYSDLQNVFRGKESSSHSSASPGNLYGTCEDIPAKSRSTSNHGSSLDNYHSSVSSTIISSKFLNPMSPTSVLCPRSNSAGVLWDINLCSSFWQTQAAQLPMKADAQSFRETSSNYEQGQLLHEPHLEVGYDDSSELESTLRYLLLENSHNFNNLVDFAHSSSQTSCKPSAVCNLRAAPQYIDVHVLDSN</sequence>
<dbReference type="PROSITE" id="PS50090">
    <property type="entry name" value="MYB_LIKE"/>
    <property type="match status" value="2"/>
</dbReference>
<feature type="compositionally biased region" description="Polar residues" evidence="5">
    <location>
        <begin position="206"/>
        <end position="217"/>
    </location>
</feature>
<dbReference type="AlphaFoldDB" id="A0A2K1JTK2"/>
<dbReference type="PROSITE" id="PS51294">
    <property type="entry name" value="HTH_MYB"/>
    <property type="match status" value="2"/>
</dbReference>
<feature type="domain" description="Myb-like" evidence="6">
    <location>
        <begin position="65"/>
        <end position="115"/>
    </location>
</feature>
<feature type="region of interest" description="Disordered" evidence="5">
    <location>
        <begin position="1"/>
        <end position="20"/>
    </location>
</feature>
<dbReference type="PANTHER" id="PTHR10641">
    <property type="entry name" value="MYB FAMILY TRANSCRIPTION FACTOR"/>
    <property type="match status" value="1"/>
</dbReference>
<dbReference type="InterPro" id="IPR015495">
    <property type="entry name" value="Myb_TF_plants"/>
</dbReference>
<dbReference type="FunFam" id="1.10.10.60:FF:000001">
    <property type="entry name" value="MYB-related transcription factor"/>
    <property type="match status" value="1"/>
</dbReference>
<evidence type="ECO:0000256" key="5">
    <source>
        <dbReference type="SAM" id="MobiDB-lite"/>
    </source>
</evidence>
<dbReference type="InterPro" id="IPR001005">
    <property type="entry name" value="SANT/Myb"/>
</dbReference>
<dbReference type="EnsemblPlants" id="Pp3c11_5410V3.2">
    <property type="protein sequence ID" value="Pp3c11_5410V3.2"/>
    <property type="gene ID" value="Pp3c11_5410"/>
</dbReference>
<feature type="domain" description="HTH myb-type" evidence="7">
    <location>
        <begin position="65"/>
        <end position="119"/>
    </location>
</feature>
<feature type="compositionally biased region" description="Polar residues" evidence="5">
    <location>
        <begin position="266"/>
        <end position="276"/>
    </location>
</feature>
<feature type="domain" description="Myb-like" evidence="6">
    <location>
        <begin position="12"/>
        <end position="64"/>
    </location>
</feature>
<reference evidence="8 10" key="1">
    <citation type="journal article" date="2008" name="Science">
        <title>The Physcomitrella genome reveals evolutionary insights into the conquest of land by plants.</title>
        <authorList>
            <person name="Rensing S."/>
            <person name="Lang D."/>
            <person name="Zimmer A."/>
            <person name="Terry A."/>
            <person name="Salamov A."/>
            <person name="Shapiro H."/>
            <person name="Nishiyama T."/>
            <person name="Perroud P.-F."/>
            <person name="Lindquist E."/>
            <person name="Kamisugi Y."/>
            <person name="Tanahashi T."/>
            <person name="Sakakibara K."/>
            <person name="Fujita T."/>
            <person name="Oishi K."/>
            <person name="Shin-I T."/>
            <person name="Kuroki Y."/>
            <person name="Toyoda A."/>
            <person name="Suzuki Y."/>
            <person name="Hashimoto A."/>
            <person name="Yamaguchi K."/>
            <person name="Sugano A."/>
            <person name="Kohara Y."/>
            <person name="Fujiyama A."/>
            <person name="Anterola A."/>
            <person name="Aoki S."/>
            <person name="Ashton N."/>
            <person name="Barbazuk W.B."/>
            <person name="Barker E."/>
            <person name="Bennetzen J."/>
            <person name="Bezanilla M."/>
            <person name="Blankenship R."/>
            <person name="Cho S.H."/>
            <person name="Dutcher S."/>
            <person name="Estelle M."/>
            <person name="Fawcett J.A."/>
            <person name="Gundlach H."/>
            <person name="Hanada K."/>
            <person name="Heyl A."/>
            <person name="Hicks K.A."/>
            <person name="Hugh J."/>
            <person name="Lohr M."/>
            <person name="Mayer K."/>
            <person name="Melkozernov A."/>
            <person name="Murata T."/>
            <person name="Nelson D."/>
            <person name="Pils B."/>
            <person name="Prigge M."/>
            <person name="Reiss B."/>
            <person name="Renner T."/>
            <person name="Rombauts S."/>
            <person name="Rushton P."/>
            <person name="Sanderfoot A."/>
            <person name="Schween G."/>
            <person name="Shiu S.-H."/>
            <person name="Stueber K."/>
            <person name="Theodoulou F.L."/>
            <person name="Tu H."/>
            <person name="Van de Peer Y."/>
            <person name="Verrier P.J."/>
            <person name="Waters E."/>
            <person name="Wood A."/>
            <person name="Yang L."/>
            <person name="Cove D."/>
            <person name="Cuming A."/>
            <person name="Hasebe M."/>
            <person name="Lucas S."/>
            <person name="Mishler D.B."/>
            <person name="Reski R."/>
            <person name="Grigoriev I."/>
            <person name="Quatrano R.S."/>
            <person name="Boore J.L."/>
        </authorList>
    </citation>
    <scope>NUCLEOTIDE SEQUENCE [LARGE SCALE GENOMIC DNA]</scope>
    <source>
        <strain evidence="9 10">cv. Gransden 2004</strain>
    </source>
</reference>
<keyword evidence="2" id="KW-0677">Repeat</keyword>
<evidence type="ECO:0000256" key="3">
    <source>
        <dbReference type="ARBA" id="ARBA00023125"/>
    </source>
</evidence>
<gene>
    <name evidence="9" type="primary">LOC112288299</name>
    <name evidence="8" type="ORF">PHYPA_014625</name>
</gene>
<dbReference type="RefSeq" id="XP_024388130.1">
    <property type="nucleotide sequence ID" value="XM_024532362.2"/>
</dbReference>
<evidence type="ECO:0000313" key="10">
    <source>
        <dbReference type="Proteomes" id="UP000006727"/>
    </source>
</evidence>
<evidence type="ECO:0000256" key="2">
    <source>
        <dbReference type="ARBA" id="ARBA00022737"/>
    </source>
</evidence>
<dbReference type="Proteomes" id="UP000006727">
    <property type="component" value="Chromosome 11"/>
</dbReference>
<keyword evidence="4" id="KW-0539">Nucleus</keyword>
<dbReference type="Gramene" id="Pp3c11_5410V3.2">
    <property type="protein sequence ID" value="Pp3c11_5410V3.2"/>
    <property type="gene ID" value="Pp3c11_5410"/>
</dbReference>
<evidence type="ECO:0000256" key="4">
    <source>
        <dbReference type="ARBA" id="ARBA00023242"/>
    </source>
</evidence>
<dbReference type="InterPro" id="IPR017930">
    <property type="entry name" value="Myb_dom"/>
</dbReference>
<comment type="subcellular location">
    <subcellularLocation>
        <location evidence="1">Nucleus</location>
    </subcellularLocation>
</comment>
<dbReference type="PANTHER" id="PTHR10641:SF1387">
    <property type="entry name" value="OS08G0486300 PROTEIN"/>
    <property type="match status" value="1"/>
</dbReference>
<dbReference type="GeneID" id="112288299"/>
<dbReference type="Pfam" id="PF00249">
    <property type="entry name" value="Myb_DNA-binding"/>
    <property type="match status" value="2"/>
</dbReference>
<dbReference type="SMART" id="SM00717">
    <property type="entry name" value="SANT"/>
    <property type="match status" value="2"/>
</dbReference>
<dbReference type="PaxDb" id="3218-PP1S389_41V6.1"/>
<proteinExistence type="predicted"/>
<organism evidence="8">
    <name type="scientific">Physcomitrium patens</name>
    <name type="common">Spreading-leaved earth moss</name>
    <name type="synonym">Physcomitrella patens</name>
    <dbReference type="NCBI Taxonomy" id="3218"/>
    <lineage>
        <taxon>Eukaryota</taxon>
        <taxon>Viridiplantae</taxon>
        <taxon>Streptophyta</taxon>
        <taxon>Embryophyta</taxon>
        <taxon>Bryophyta</taxon>
        <taxon>Bryophytina</taxon>
        <taxon>Bryopsida</taxon>
        <taxon>Funariidae</taxon>
        <taxon>Funariales</taxon>
        <taxon>Funariaceae</taxon>
        <taxon>Physcomitrium</taxon>
    </lineage>
</organism>
<keyword evidence="10" id="KW-1185">Reference proteome</keyword>
<name>A0A2K1JTK2_PHYPA</name>
<evidence type="ECO:0000313" key="8">
    <source>
        <dbReference type="EMBL" id="PNR44855.1"/>
    </source>
</evidence>
<feature type="region of interest" description="Disordered" evidence="5">
    <location>
        <begin position="178"/>
        <end position="227"/>
    </location>
</feature>
<protein>
    <submittedName>
        <fullName evidence="8 9">Uncharacterized protein</fullName>
    </submittedName>
</protein>
<evidence type="ECO:0000259" key="7">
    <source>
        <dbReference type="PROSITE" id="PS51294"/>
    </source>
</evidence>
<dbReference type="Gramene" id="Pp3c11_5410V3.1">
    <property type="protein sequence ID" value="Pp3c11_5410V3.1"/>
    <property type="gene ID" value="Pp3c11_5410"/>
</dbReference>
<accession>A0A2K1JTK2</accession>
<dbReference type="CDD" id="cd00167">
    <property type="entry name" value="SANT"/>
    <property type="match status" value="2"/>
</dbReference>
<dbReference type="InterPro" id="IPR009057">
    <property type="entry name" value="Homeodomain-like_sf"/>
</dbReference>
<feature type="region of interest" description="Disordered" evidence="5">
    <location>
        <begin position="242"/>
        <end position="276"/>
    </location>
</feature>
<evidence type="ECO:0000259" key="6">
    <source>
        <dbReference type="PROSITE" id="PS50090"/>
    </source>
</evidence>
<evidence type="ECO:0000256" key="1">
    <source>
        <dbReference type="ARBA" id="ARBA00004123"/>
    </source>
</evidence>
<feature type="domain" description="HTH myb-type" evidence="7">
    <location>
        <begin position="14"/>
        <end position="64"/>
    </location>
</feature>
<dbReference type="FunFam" id="1.10.10.60:FF:000039">
    <property type="entry name" value="MYB transcription factor"/>
    <property type="match status" value="1"/>
</dbReference>